<dbReference type="EMBL" id="CAACVJ010000076">
    <property type="protein sequence ID" value="VEP12814.1"/>
    <property type="molecule type" value="Genomic_DNA"/>
</dbReference>
<keyword evidence="2 5" id="KW-0645">Protease</keyword>
<accession>A0A563VMY2</accession>
<dbReference type="InterPro" id="IPR001478">
    <property type="entry name" value="PDZ"/>
</dbReference>
<reference evidence="5 6" key="1">
    <citation type="submission" date="2019-01" db="EMBL/GenBank/DDBJ databases">
        <authorList>
            <person name="Brito A."/>
        </authorList>
    </citation>
    <scope>NUCLEOTIDE SEQUENCE [LARGE SCALE GENOMIC DNA]</scope>
    <source>
        <strain evidence="5">1</strain>
    </source>
</reference>
<dbReference type="GO" id="GO:0006515">
    <property type="term" value="P:protein quality control for misfolded or incompletely synthesized proteins"/>
    <property type="evidence" value="ECO:0007669"/>
    <property type="project" value="TreeGrafter"/>
</dbReference>
<dbReference type="RefSeq" id="WP_144870923.1">
    <property type="nucleotide sequence ID" value="NZ_LR213918.1"/>
</dbReference>
<evidence type="ECO:0000256" key="2">
    <source>
        <dbReference type="ARBA" id="ARBA00022670"/>
    </source>
</evidence>
<dbReference type="InterPro" id="IPR036034">
    <property type="entry name" value="PDZ_sf"/>
</dbReference>
<sequence>MSSTSDSNSNPLIAFSQNLAEIAENVGNSLVAINGQRFPCSGIYWHEGLIVTSEENIKRSEGVTVILPDGETSPVTLLGRDRSTDIAIFKTETSLPIAPIDSDCELKVGHLAIAVGRDSEKGLFVAQGIISTVGDSWRSSLGGYIDRFIRLDINFYPGSGGSALVNAAGKVVGFNTTGPRRSVLTIPAATINRVIDRLLETGNINRGYLGLGMQPVYLPDSLVDELSLNHRQGLMVVNVEAQAPAEQAGIILGDILIAIEDTSIARLRDIQAYLEPQNIGKTLKIQLIRAGLLKDVSLIIGDSGRNK</sequence>
<dbReference type="InterPro" id="IPR009003">
    <property type="entry name" value="Peptidase_S1_PA"/>
</dbReference>
<dbReference type="PANTHER" id="PTHR22939">
    <property type="entry name" value="SERINE PROTEASE FAMILY S1C HTRA-RELATED"/>
    <property type="match status" value="1"/>
</dbReference>
<dbReference type="SUPFAM" id="SSF50494">
    <property type="entry name" value="Trypsin-like serine proteases"/>
    <property type="match status" value="1"/>
</dbReference>
<evidence type="ECO:0000259" key="4">
    <source>
        <dbReference type="PROSITE" id="PS50106"/>
    </source>
</evidence>
<dbReference type="GO" id="GO:0004252">
    <property type="term" value="F:serine-type endopeptidase activity"/>
    <property type="evidence" value="ECO:0007669"/>
    <property type="project" value="InterPro"/>
</dbReference>
<dbReference type="Pfam" id="PF13365">
    <property type="entry name" value="Trypsin_2"/>
    <property type="match status" value="1"/>
</dbReference>
<feature type="domain" description="PDZ" evidence="4">
    <location>
        <begin position="198"/>
        <end position="291"/>
    </location>
</feature>
<dbReference type="OrthoDB" id="9792183at2"/>
<dbReference type="SUPFAM" id="SSF50156">
    <property type="entry name" value="PDZ domain-like"/>
    <property type="match status" value="1"/>
</dbReference>
<dbReference type="Pfam" id="PF13180">
    <property type="entry name" value="PDZ_2"/>
    <property type="match status" value="1"/>
</dbReference>
<evidence type="ECO:0000256" key="3">
    <source>
        <dbReference type="ARBA" id="ARBA00022801"/>
    </source>
</evidence>
<keyword evidence="6" id="KW-1185">Reference proteome</keyword>
<dbReference type="InterPro" id="IPR001940">
    <property type="entry name" value="Peptidase_S1C"/>
</dbReference>
<dbReference type="PRINTS" id="PR00834">
    <property type="entry name" value="PROTEASES2C"/>
</dbReference>
<organism evidence="5 6">
    <name type="scientific">Hyella patelloides LEGE 07179</name>
    <dbReference type="NCBI Taxonomy" id="945734"/>
    <lineage>
        <taxon>Bacteria</taxon>
        <taxon>Bacillati</taxon>
        <taxon>Cyanobacteriota</taxon>
        <taxon>Cyanophyceae</taxon>
        <taxon>Pleurocapsales</taxon>
        <taxon>Hyellaceae</taxon>
        <taxon>Hyella</taxon>
    </lineage>
</organism>
<evidence type="ECO:0000256" key="1">
    <source>
        <dbReference type="ARBA" id="ARBA00010541"/>
    </source>
</evidence>
<dbReference type="GO" id="GO:0042597">
    <property type="term" value="C:periplasmic space"/>
    <property type="evidence" value="ECO:0007669"/>
    <property type="project" value="TreeGrafter"/>
</dbReference>
<dbReference type="SMART" id="SM00228">
    <property type="entry name" value="PDZ"/>
    <property type="match status" value="1"/>
</dbReference>
<name>A0A563VMY2_9CYAN</name>
<protein>
    <submittedName>
        <fullName evidence="5">Trypsin-like serine protease with C-terminal PDZ domain</fullName>
    </submittedName>
</protein>
<evidence type="ECO:0000313" key="5">
    <source>
        <dbReference type="EMBL" id="VEP12814.1"/>
    </source>
</evidence>
<dbReference type="AlphaFoldDB" id="A0A563VMY2"/>
<keyword evidence="3" id="KW-0378">Hydrolase</keyword>
<dbReference type="Gene3D" id="2.30.42.10">
    <property type="match status" value="1"/>
</dbReference>
<dbReference type="PANTHER" id="PTHR22939:SF129">
    <property type="entry name" value="SERINE PROTEASE HTRA2, MITOCHONDRIAL"/>
    <property type="match status" value="1"/>
</dbReference>
<dbReference type="PROSITE" id="PS50106">
    <property type="entry name" value="PDZ"/>
    <property type="match status" value="1"/>
</dbReference>
<comment type="similarity">
    <text evidence="1">Belongs to the peptidase S1C family.</text>
</comment>
<gene>
    <name evidence="5" type="ORF">H1P_1670006</name>
</gene>
<proteinExistence type="inferred from homology"/>
<dbReference type="Proteomes" id="UP000320055">
    <property type="component" value="Unassembled WGS sequence"/>
</dbReference>
<dbReference type="Gene3D" id="2.40.10.120">
    <property type="match status" value="1"/>
</dbReference>
<evidence type="ECO:0000313" key="6">
    <source>
        <dbReference type="Proteomes" id="UP000320055"/>
    </source>
</evidence>